<dbReference type="OrthoDB" id="9793390at2"/>
<keyword evidence="4" id="KW-1003">Cell membrane</keyword>
<dbReference type="Proteomes" id="UP000199580">
    <property type="component" value="Unassembled WGS sequence"/>
</dbReference>
<evidence type="ECO:0000256" key="3">
    <source>
        <dbReference type="ARBA" id="ARBA00022448"/>
    </source>
</evidence>
<evidence type="ECO:0000256" key="2">
    <source>
        <dbReference type="ARBA" id="ARBA00009773"/>
    </source>
</evidence>
<evidence type="ECO:0000256" key="4">
    <source>
        <dbReference type="ARBA" id="ARBA00022475"/>
    </source>
</evidence>
<dbReference type="AlphaFoldDB" id="A0A1G9BPQ7"/>
<organism evidence="9 10">
    <name type="scientific">Flavobacterium noncentrifugens</name>
    <dbReference type="NCBI Taxonomy" id="1128970"/>
    <lineage>
        <taxon>Bacteria</taxon>
        <taxon>Pseudomonadati</taxon>
        <taxon>Bacteroidota</taxon>
        <taxon>Flavobacteriia</taxon>
        <taxon>Flavobacteriales</taxon>
        <taxon>Flavobacteriaceae</taxon>
        <taxon>Flavobacterium</taxon>
    </lineage>
</organism>
<protein>
    <submittedName>
        <fullName evidence="9">Predicted PurR-regulated permease PerM</fullName>
    </submittedName>
</protein>
<dbReference type="EMBL" id="FNEZ01000006">
    <property type="protein sequence ID" value="SDK41491.1"/>
    <property type="molecule type" value="Genomic_DNA"/>
</dbReference>
<comment type="subcellular location">
    <subcellularLocation>
        <location evidence="1">Cell membrane</location>
        <topology evidence="1">Multi-pass membrane protein</topology>
    </subcellularLocation>
</comment>
<dbReference type="PANTHER" id="PTHR21716:SF53">
    <property type="entry name" value="PERMEASE PERM-RELATED"/>
    <property type="match status" value="1"/>
</dbReference>
<evidence type="ECO:0000313" key="9">
    <source>
        <dbReference type="EMBL" id="SDK41491.1"/>
    </source>
</evidence>
<keyword evidence="7 8" id="KW-0472">Membrane</keyword>
<dbReference type="PANTHER" id="PTHR21716">
    <property type="entry name" value="TRANSMEMBRANE PROTEIN"/>
    <property type="match status" value="1"/>
</dbReference>
<dbReference type="GO" id="GO:0005886">
    <property type="term" value="C:plasma membrane"/>
    <property type="evidence" value="ECO:0007669"/>
    <property type="project" value="UniProtKB-SubCell"/>
</dbReference>
<evidence type="ECO:0000256" key="6">
    <source>
        <dbReference type="ARBA" id="ARBA00022989"/>
    </source>
</evidence>
<comment type="similarity">
    <text evidence="2">Belongs to the autoinducer-2 exporter (AI-2E) (TC 2.A.86) family.</text>
</comment>
<feature type="transmembrane region" description="Helical" evidence="8">
    <location>
        <begin position="12"/>
        <end position="30"/>
    </location>
</feature>
<feature type="transmembrane region" description="Helical" evidence="8">
    <location>
        <begin position="154"/>
        <end position="171"/>
    </location>
</feature>
<keyword evidence="6 8" id="KW-1133">Transmembrane helix</keyword>
<gene>
    <name evidence="9" type="ORF">SAMN04487935_3309</name>
</gene>
<evidence type="ECO:0000256" key="8">
    <source>
        <dbReference type="SAM" id="Phobius"/>
    </source>
</evidence>
<feature type="transmembrane region" description="Helical" evidence="8">
    <location>
        <begin position="266"/>
        <end position="284"/>
    </location>
</feature>
<feature type="transmembrane region" description="Helical" evidence="8">
    <location>
        <begin position="205"/>
        <end position="227"/>
    </location>
</feature>
<dbReference type="STRING" id="1128970.SAMN04487935_3309"/>
<name>A0A1G9BPQ7_9FLAO</name>
<accession>A0A1G9BPQ7</accession>
<feature type="transmembrane region" description="Helical" evidence="8">
    <location>
        <begin position="64"/>
        <end position="85"/>
    </location>
</feature>
<dbReference type="Pfam" id="PF01594">
    <property type="entry name" value="AI-2E_transport"/>
    <property type="match status" value="1"/>
</dbReference>
<dbReference type="GO" id="GO:0055085">
    <property type="term" value="P:transmembrane transport"/>
    <property type="evidence" value="ECO:0007669"/>
    <property type="project" value="TreeGrafter"/>
</dbReference>
<evidence type="ECO:0000313" key="10">
    <source>
        <dbReference type="Proteomes" id="UP000199580"/>
    </source>
</evidence>
<evidence type="ECO:0000256" key="1">
    <source>
        <dbReference type="ARBA" id="ARBA00004651"/>
    </source>
</evidence>
<keyword evidence="3" id="KW-0813">Transport</keyword>
<feature type="transmembrane region" description="Helical" evidence="8">
    <location>
        <begin position="304"/>
        <end position="331"/>
    </location>
</feature>
<feature type="transmembrane region" description="Helical" evidence="8">
    <location>
        <begin position="36"/>
        <end position="57"/>
    </location>
</feature>
<evidence type="ECO:0000256" key="5">
    <source>
        <dbReference type="ARBA" id="ARBA00022692"/>
    </source>
</evidence>
<dbReference type="InterPro" id="IPR002549">
    <property type="entry name" value="AI-2E-like"/>
</dbReference>
<proteinExistence type="inferred from homology"/>
<feature type="transmembrane region" description="Helical" evidence="8">
    <location>
        <begin position="233"/>
        <end position="259"/>
    </location>
</feature>
<keyword evidence="10" id="KW-1185">Reference proteome</keyword>
<dbReference type="RefSeq" id="WP_091398007.1">
    <property type="nucleotide sequence ID" value="NZ_BKAI01000012.1"/>
</dbReference>
<sequence length="397" mass="44308">MNNSTLHFPFYAKFAFTLLSLVLILGSFYLAQSIVIPLLMSLLFAILLRPVVIFFNLKLHLPHVIAVILSVILFVLFFVGIMYFISLQIGDMANDWGKIKQNVSIHANNLQEFVRERFNLSKTEQKRLLNDATKGSMETGKQIVSTTLLSFSDVLVNLMLIPIYTFLILLYRTHFIKFLCKLFKPEHHLKLREILKQIKVSVQSYIVGLLIEMVVVSVLTAVGFMIIGLKYAILLGILTGLLNLIPYIGILIAGVISVVASLTGNADLSIVLGILIVNVVVQLIDNNLLVPMIVSSKVEINALVSIVGIIIGGALGGFSGMFLAIPLIAILKVIFDKIESLEPWGYLMGDDLPKTYEWRRIKLPQFHDNATDTINVHPNADVKIFTETTTKDNNQTQ</sequence>
<keyword evidence="5 8" id="KW-0812">Transmembrane</keyword>
<evidence type="ECO:0000256" key="7">
    <source>
        <dbReference type="ARBA" id="ARBA00023136"/>
    </source>
</evidence>
<reference evidence="9 10" key="1">
    <citation type="submission" date="2016-10" db="EMBL/GenBank/DDBJ databases">
        <authorList>
            <person name="de Groot N.N."/>
        </authorList>
    </citation>
    <scope>NUCLEOTIDE SEQUENCE [LARGE SCALE GENOMIC DNA]</scope>
    <source>
        <strain evidence="9 10">CGMCC 1.10076</strain>
    </source>
</reference>